<dbReference type="SUPFAM" id="SSF56784">
    <property type="entry name" value="HAD-like"/>
    <property type="match status" value="1"/>
</dbReference>
<evidence type="ECO:0000313" key="1">
    <source>
        <dbReference type="EMBL" id="APG03304.1"/>
    </source>
</evidence>
<dbReference type="AlphaFoldDB" id="A0A0G9HDM3"/>
<dbReference type="STRING" id="1440763.BJI69_04860"/>
<protein>
    <submittedName>
        <fullName evidence="1">Uncharacterized protein</fullName>
    </submittedName>
</protein>
<gene>
    <name evidence="1" type="ORF">BJI69_04860</name>
</gene>
<organism evidence="1 2">
    <name type="scientific">Luteibacter rhizovicinus DSM 16549</name>
    <dbReference type="NCBI Taxonomy" id="1440763"/>
    <lineage>
        <taxon>Bacteria</taxon>
        <taxon>Pseudomonadati</taxon>
        <taxon>Pseudomonadota</taxon>
        <taxon>Gammaproteobacteria</taxon>
        <taxon>Lysobacterales</taxon>
        <taxon>Rhodanobacteraceae</taxon>
        <taxon>Luteibacter</taxon>
    </lineage>
</organism>
<dbReference type="EMBL" id="CP017480">
    <property type="protein sequence ID" value="APG03304.1"/>
    <property type="molecule type" value="Genomic_DNA"/>
</dbReference>
<dbReference type="PATRIC" id="fig|1440763.5.peg.946"/>
<dbReference type="KEGG" id="lrz:BJI69_04860"/>
<dbReference type="Gene3D" id="3.40.50.1000">
    <property type="entry name" value="HAD superfamily/HAD-like"/>
    <property type="match status" value="1"/>
</dbReference>
<proteinExistence type="predicted"/>
<sequence length="235" mass="26104">MNQGIDAAVVDDTAADARRVVLFDFDGVIVRHQTLELFFRERLSGAGRWRMLLALPLLPFIPLLIGTVAGNRLLGRVFLRVVTFGRREATYRRQVAAYARTYARRPGVFLRDAVATLRRHVDAGDRVIVISGNDLTMVEAILDEVSLTGYELIASQTRGGLFGVHFTRHNVDGVKVTTLDRAGVSRPWVIAYSDSLSDLPMLRAAEAAKLVNPSPKVAKKAARVLGDKLEVLYWY</sequence>
<dbReference type="RefSeq" id="WP_046966865.1">
    <property type="nucleotide sequence ID" value="NZ_CP017480.1"/>
</dbReference>
<dbReference type="InterPro" id="IPR036412">
    <property type="entry name" value="HAD-like_sf"/>
</dbReference>
<dbReference type="Proteomes" id="UP000182987">
    <property type="component" value="Chromosome"/>
</dbReference>
<dbReference type="Pfam" id="PF12710">
    <property type="entry name" value="HAD"/>
    <property type="match status" value="1"/>
</dbReference>
<dbReference type="InterPro" id="IPR023214">
    <property type="entry name" value="HAD_sf"/>
</dbReference>
<dbReference type="OrthoDB" id="9784466at2"/>
<reference evidence="2" key="1">
    <citation type="submission" date="2016-09" db="EMBL/GenBank/DDBJ databases">
        <authorList>
            <person name="Lysoe E."/>
        </authorList>
    </citation>
    <scope>NUCLEOTIDE SEQUENCE [LARGE SCALE GENOMIC DNA]</scope>
    <source>
        <strain evidence="2">LJ96T</strain>
    </source>
</reference>
<name>A0A0G9HDM3_9GAMM</name>
<keyword evidence="2" id="KW-1185">Reference proteome</keyword>
<accession>A0A0G9HDM3</accession>
<evidence type="ECO:0000313" key="2">
    <source>
        <dbReference type="Proteomes" id="UP000182987"/>
    </source>
</evidence>